<protein>
    <submittedName>
        <fullName evidence="3">Uncharacterized protein</fullName>
    </submittedName>
</protein>
<feature type="signal peptide" evidence="2">
    <location>
        <begin position="1"/>
        <end position="19"/>
    </location>
</feature>
<keyword evidence="2" id="KW-0732">Signal</keyword>
<evidence type="ECO:0000256" key="2">
    <source>
        <dbReference type="SAM" id="SignalP"/>
    </source>
</evidence>
<accession>A0ABV6D4M2</accession>
<comment type="caution">
    <text evidence="3">The sequence shown here is derived from an EMBL/GenBank/DDBJ whole genome shotgun (WGS) entry which is preliminary data.</text>
</comment>
<feature type="compositionally biased region" description="Low complexity" evidence="1">
    <location>
        <begin position="36"/>
        <end position="51"/>
    </location>
</feature>
<name>A0ABV6D4M2_9HYPH</name>
<evidence type="ECO:0000313" key="3">
    <source>
        <dbReference type="EMBL" id="MFC0207598.1"/>
    </source>
</evidence>
<reference evidence="3 4" key="1">
    <citation type="submission" date="2024-09" db="EMBL/GenBank/DDBJ databases">
        <authorList>
            <person name="Sun Q."/>
            <person name="Mori K."/>
        </authorList>
    </citation>
    <scope>NUCLEOTIDE SEQUENCE [LARGE SCALE GENOMIC DNA]</scope>
    <source>
        <strain evidence="3 4">CCM 8543</strain>
    </source>
</reference>
<sequence length="216" mass="23438">MAAAVAALALGGLATQALALSDARPASPLPMEAEVDAAPAPAPEGTPAGDAARPETRLDQPLPEVIYDLDRLPEPVRRMHGLILEAARSGDLERLRPLLGTGQQATQITLGALQGDPIDFLREISGDAEGHEILAILLEVMEAGFVRLDPDTSRERYVWPYFFALPLEALTPSQRVELFTLITAGDYEDMRDFGAYIFYRAAITPEGHWLFFLAGD</sequence>
<feature type="region of interest" description="Disordered" evidence="1">
    <location>
        <begin position="35"/>
        <end position="60"/>
    </location>
</feature>
<dbReference type="Proteomes" id="UP001589755">
    <property type="component" value="Unassembled WGS sequence"/>
</dbReference>
<dbReference type="EMBL" id="JBHLXD010000005">
    <property type="protein sequence ID" value="MFC0207598.1"/>
    <property type="molecule type" value="Genomic_DNA"/>
</dbReference>
<feature type="chain" id="PRO_5046240638" evidence="2">
    <location>
        <begin position="20"/>
        <end position="216"/>
    </location>
</feature>
<organism evidence="3 4">
    <name type="scientific">Chelativorans intermedius</name>
    <dbReference type="NCBI Taxonomy" id="515947"/>
    <lineage>
        <taxon>Bacteria</taxon>
        <taxon>Pseudomonadati</taxon>
        <taxon>Pseudomonadota</taxon>
        <taxon>Alphaproteobacteria</taxon>
        <taxon>Hyphomicrobiales</taxon>
        <taxon>Phyllobacteriaceae</taxon>
        <taxon>Chelativorans</taxon>
    </lineage>
</organism>
<gene>
    <name evidence="3" type="ORF">ACFFJ2_04190</name>
</gene>
<dbReference type="RefSeq" id="WP_261520751.1">
    <property type="nucleotide sequence ID" value="NZ_JAODNW010000014.1"/>
</dbReference>
<proteinExistence type="predicted"/>
<evidence type="ECO:0000313" key="4">
    <source>
        <dbReference type="Proteomes" id="UP001589755"/>
    </source>
</evidence>
<evidence type="ECO:0000256" key="1">
    <source>
        <dbReference type="SAM" id="MobiDB-lite"/>
    </source>
</evidence>
<keyword evidence="4" id="KW-1185">Reference proteome</keyword>